<organism evidence="2 3">
    <name type="scientific">Sphingomicrobium clamense</name>
    <dbReference type="NCBI Taxonomy" id="2851013"/>
    <lineage>
        <taxon>Bacteria</taxon>
        <taxon>Pseudomonadati</taxon>
        <taxon>Pseudomonadota</taxon>
        <taxon>Alphaproteobacteria</taxon>
        <taxon>Sphingomonadales</taxon>
        <taxon>Sphingomonadaceae</taxon>
        <taxon>Sphingomicrobium</taxon>
    </lineage>
</organism>
<accession>A0ABS6V4X6</accession>
<dbReference type="EMBL" id="JAHVAH010000001">
    <property type="protein sequence ID" value="MBW0144551.1"/>
    <property type="molecule type" value="Genomic_DNA"/>
</dbReference>
<name>A0ABS6V4X6_9SPHN</name>
<dbReference type="Pfam" id="PF10517">
    <property type="entry name" value="DM13"/>
    <property type="match status" value="1"/>
</dbReference>
<proteinExistence type="predicted"/>
<dbReference type="Proteomes" id="UP000698028">
    <property type="component" value="Unassembled WGS sequence"/>
</dbReference>
<sequence length="158" mass="17416">MKRIVILTVTHLVALAIGFGVGIYFLPILTAEPAPPTEILAQQAEAANYSAELTRDLRGSDALHWGEGTISLTSETISHQGKLAPGPDYYVYLTREFVEHEDAFEPIKDSAVRVGMVRSFDGFILDLPEGIDLEDYTSVVIWCESFGEFITAARYCEG</sequence>
<evidence type="ECO:0000259" key="1">
    <source>
        <dbReference type="PROSITE" id="PS51549"/>
    </source>
</evidence>
<protein>
    <submittedName>
        <fullName evidence="2">DM13 domain-containing protein</fullName>
    </submittedName>
</protein>
<reference evidence="2 3" key="1">
    <citation type="submission" date="2021-07" db="EMBL/GenBank/DDBJ databases">
        <title>The draft genome sequence of Sphingomicrobium sp. B8.</title>
        <authorList>
            <person name="Mu L."/>
        </authorList>
    </citation>
    <scope>NUCLEOTIDE SEQUENCE [LARGE SCALE GENOMIC DNA]</scope>
    <source>
        <strain evidence="2 3">B8</strain>
    </source>
</reference>
<dbReference type="RefSeq" id="WP_218632533.1">
    <property type="nucleotide sequence ID" value="NZ_JAHVAH010000001.1"/>
</dbReference>
<comment type="caution">
    <text evidence="2">The sequence shown here is derived from an EMBL/GenBank/DDBJ whole genome shotgun (WGS) entry which is preliminary data.</text>
</comment>
<feature type="domain" description="DM13" evidence="1">
    <location>
        <begin position="51"/>
        <end position="156"/>
    </location>
</feature>
<dbReference type="PROSITE" id="PS51549">
    <property type="entry name" value="DM13"/>
    <property type="match status" value="1"/>
</dbReference>
<dbReference type="InterPro" id="IPR019545">
    <property type="entry name" value="DM13_domain"/>
</dbReference>
<evidence type="ECO:0000313" key="2">
    <source>
        <dbReference type="EMBL" id="MBW0144551.1"/>
    </source>
</evidence>
<evidence type="ECO:0000313" key="3">
    <source>
        <dbReference type="Proteomes" id="UP000698028"/>
    </source>
</evidence>
<gene>
    <name evidence="2" type="ORF">KTQ36_04480</name>
</gene>
<keyword evidence="3" id="KW-1185">Reference proteome</keyword>